<comment type="cofactor">
    <cofactor evidence="1">
        <name>[4Fe-4S] cluster</name>
        <dbReference type="ChEBI" id="CHEBI:49883"/>
    </cofactor>
</comment>
<evidence type="ECO:0000256" key="2">
    <source>
        <dbReference type="ARBA" id="ARBA00022485"/>
    </source>
</evidence>
<keyword evidence="2" id="KW-0408">Iron</keyword>
<dbReference type="InterPro" id="IPR013785">
    <property type="entry name" value="Aldolase_TIM"/>
</dbReference>
<keyword evidence="4" id="KW-1185">Reference proteome</keyword>
<dbReference type="InterPro" id="IPR040072">
    <property type="entry name" value="Methyltransferase_A"/>
</dbReference>
<keyword evidence="2" id="KW-0411">Iron-sulfur</keyword>
<proteinExistence type="predicted"/>
<dbReference type="GO" id="GO:0070475">
    <property type="term" value="P:rRNA base methylation"/>
    <property type="evidence" value="ECO:0007669"/>
    <property type="project" value="TreeGrafter"/>
</dbReference>
<protein>
    <submittedName>
        <fullName evidence="3">Uncharacterized protein</fullName>
    </submittedName>
</protein>
<keyword evidence="2" id="KW-0479">Metal-binding</keyword>
<gene>
    <name evidence="3" type="ORF">HHK36_029635</name>
</gene>
<dbReference type="AlphaFoldDB" id="A0A835D1Y9"/>
<organism evidence="3 4">
    <name type="scientific">Tetracentron sinense</name>
    <name type="common">Spur-leaf</name>
    <dbReference type="NCBI Taxonomy" id="13715"/>
    <lineage>
        <taxon>Eukaryota</taxon>
        <taxon>Viridiplantae</taxon>
        <taxon>Streptophyta</taxon>
        <taxon>Embryophyta</taxon>
        <taxon>Tracheophyta</taxon>
        <taxon>Spermatophyta</taxon>
        <taxon>Magnoliopsida</taxon>
        <taxon>Trochodendrales</taxon>
        <taxon>Trochodendraceae</taxon>
        <taxon>Tetracentron</taxon>
    </lineage>
</organism>
<dbReference type="Gene3D" id="3.20.20.70">
    <property type="entry name" value="Aldolase class I"/>
    <property type="match status" value="1"/>
</dbReference>
<evidence type="ECO:0000313" key="4">
    <source>
        <dbReference type="Proteomes" id="UP000655225"/>
    </source>
</evidence>
<dbReference type="FunFam" id="1.10.150.530:FF:000005">
    <property type="entry name" value="Radical SAM superfamily protein"/>
    <property type="match status" value="1"/>
</dbReference>
<dbReference type="PANTHER" id="PTHR30544:SF9">
    <property type="entry name" value="RADICAL SAM SUPERFAMILY PROTEIN"/>
    <property type="match status" value="1"/>
</dbReference>
<evidence type="ECO:0000313" key="3">
    <source>
        <dbReference type="EMBL" id="KAF8378296.1"/>
    </source>
</evidence>
<dbReference type="Proteomes" id="UP000655225">
    <property type="component" value="Unassembled WGS sequence"/>
</dbReference>
<sequence length="233" mass="26004">MELGCIWMRRAGTNCLVIMKPPISSTPPTSPFSFPSLQHRLVPLLSSSRCSFSNTPSSSSVPFFSIDDNSNTGIVGINGDSKVLLKGIKYTELEKWVQSHGFRPGQALMLWKRLYGNNIWAHCSEELEGLNKDFKKMLSEHAELKALSLKDILMASDGTRKVGPFHGNIIVDFENHRRLQMLFSLEDGLVIETVVIPCNRGRTTVCVSSQVGCAMNCQFCYTGRQDFTLLIEP</sequence>
<dbReference type="OrthoDB" id="1706343at2759"/>
<dbReference type="GO" id="GO:0030488">
    <property type="term" value="P:tRNA methylation"/>
    <property type="evidence" value="ECO:0007669"/>
    <property type="project" value="TreeGrafter"/>
</dbReference>
<dbReference type="PANTHER" id="PTHR30544">
    <property type="entry name" value="23S RRNA METHYLTRANSFERASE"/>
    <property type="match status" value="1"/>
</dbReference>
<dbReference type="Gene3D" id="1.10.150.530">
    <property type="match status" value="1"/>
</dbReference>
<evidence type="ECO:0000256" key="1">
    <source>
        <dbReference type="ARBA" id="ARBA00001966"/>
    </source>
</evidence>
<name>A0A835D1Y9_TETSI</name>
<dbReference type="GO" id="GO:0051539">
    <property type="term" value="F:4 iron, 4 sulfur cluster binding"/>
    <property type="evidence" value="ECO:0007669"/>
    <property type="project" value="UniProtKB-KW"/>
</dbReference>
<comment type="caution">
    <text evidence="3">The sequence shown here is derived from an EMBL/GenBank/DDBJ whole genome shotgun (WGS) entry which is preliminary data.</text>
</comment>
<dbReference type="EMBL" id="JABCRI010000023">
    <property type="protein sequence ID" value="KAF8378296.1"/>
    <property type="molecule type" value="Genomic_DNA"/>
</dbReference>
<keyword evidence="2" id="KW-0004">4Fe-4S</keyword>
<accession>A0A835D1Y9</accession>
<reference evidence="3 4" key="1">
    <citation type="submission" date="2020-04" db="EMBL/GenBank/DDBJ databases">
        <title>Plant Genome Project.</title>
        <authorList>
            <person name="Zhang R.-G."/>
        </authorList>
    </citation>
    <scope>NUCLEOTIDE SEQUENCE [LARGE SCALE GENOMIC DNA]</scope>
    <source>
        <strain evidence="3">YNK0</strain>
        <tissue evidence="3">Leaf</tissue>
    </source>
</reference>